<comment type="subcellular location">
    <subcellularLocation>
        <location evidence="1">Cytoplasm</location>
    </subcellularLocation>
</comment>
<evidence type="ECO:0000256" key="1">
    <source>
        <dbReference type="ARBA" id="ARBA00004496"/>
    </source>
</evidence>
<dbReference type="GO" id="GO:0005737">
    <property type="term" value="C:cytoplasm"/>
    <property type="evidence" value="ECO:0007669"/>
    <property type="project" value="UniProtKB-SubCell"/>
</dbReference>
<dbReference type="SUPFAM" id="SSF55136">
    <property type="entry name" value="Probable bacterial effector-binding domain"/>
    <property type="match status" value="1"/>
</dbReference>
<accession>A0A6J8BC12</accession>
<evidence type="ECO:0000313" key="9">
    <source>
        <dbReference type="Proteomes" id="UP000507470"/>
    </source>
</evidence>
<keyword evidence="4" id="KW-0963">Cytoplasm</keyword>
<gene>
    <name evidence="8" type="ORF">MCOR_17054</name>
</gene>
<organism evidence="8 9">
    <name type="scientific">Mytilus coruscus</name>
    <name type="common">Sea mussel</name>
    <dbReference type="NCBI Taxonomy" id="42192"/>
    <lineage>
        <taxon>Eukaryota</taxon>
        <taxon>Metazoa</taxon>
        <taxon>Spiralia</taxon>
        <taxon>Lophotrochozoa</taxon>
        <taxon>Mollusca</taxon>
        <taxon>Bivalvia</taxon>
        <taxon>Autobranchia</taxon>
        <taxon>Pteriomorphia</taxon>
        <taxon>Mytilida</taxon>
        <taxon>Mytiloidea</taxon>
        <taxon>Mytilidae</taxon>
        <taxon>Mytilinae</taxon>
        <taxon>Mytilus</taxon>
    </lineage>
</organism>
<comment type="similarity">
    <text evidence="2">Belongs to the HEBP family.</text>
</comment>
<dbReference type="OrthoDB" id="6424451at2759"/>
<dbReference type="PANTHER" id="PTHR11220:SF1">
    <property type="entry name" value="HEME-BINDING PROTEIN 2"/>
    <property type="match status" value="1"/>
</dbReference>
<comment type="subunit">
    <text evidence="3">Monomer.</text>
</comment>
<evidence type="ECO:0000256" key="2">
    <source>
        <dbReference type="ARBA" id="ARBA00009817"/>
    </source>
</evidence>
<evidence type="ECO:0000256" key="7">
    <source>
        <dbReference type="SAM" id="SignalP"/>
    </source>
</evidence>
<sequence>MLSFILSFGSLLIIVQATSDYVKPWFCHRLDCPKFTVLQNTTDYQLRHYIPSKWVATNMTVATYGRSSNGQLFQKLFQYISGNNVPGEKVEMTAPVVTTVIPESDGQTMYIMHFMIPYAKQTNTPVPNDSDVYLVDVPAMDVYVKSFGGFAGESTYVTKLQELKTSLDTNASNVYDSSQFFTLGYDSPFAFINRHNEVWLQAVKA</sequence>
<evidence type="ECO:0000256" key="4">
    <source>
        <dbReference type="ARBA" id="ARBA00022490"/>
    </source>
</evidence>
<dbReference type="EMBL" id="CACVKT020003002">
    <property type="protein sequence ID" value="CAC5381143.1"/>
    <property type="molecule type" value="Genomic_DNA"/>
</dbReference>
<name>A0A6J8BC12_MYTCO</name>
<feature type="chain" id="PRO_5026834754" description="Heme-binding protein 1" evidence="7">
    <location>
        <begin position="18"/>
        <end position="205"/>
    </location>
</feature>
<keyword evidence="9" id="KW-1185">Reference proteome</keyword>
<evidence type="ECO:0000256" key="5">
    <source>
        <dbReference type="ARBA" id="ARBA00037673"/>
    </source>
</evidence>
<protein>
    <recommendedName>
        <fullName evidence="6">Heme-binding protein 1</fullName>
    </recommendedName>
</protein>
<dbReference type="InterPro" id="IPR006917">
    <property type="entry name" value="SOUL_heme-bd"/>
</dbReference>
<keyword evidence="7" id="KW-0732">Signal</keyword>
<reference evidence="8 9" key="1">
    <citation type="submission" date="2020-06" db="EMBL/GenBank/DDBJ databases">
        <authorList>
            <person name="Li R."/>
            <person name="Bekaert M."/>
        </authorList>
    </citation>
    <scope>NUCLEOTIDE SEQUENCE [LARGE SCALE GENOMIC DNA]</scope>
    <source>
        <strain evidence="9">wild</strain>
    </source>
</reference>
<dbReference type="Proteomes" id="UP000507470">
    <property type="component" value="Unassembled WGS sequence"/>
</dbReference>
<dbReference type="FunFam" id="3.20.80.10:FF:000003">
    <property type="entry name" value="Heme-binding protein 1"/>
    <property type="match status" value="1"/>
</dbReference>
<proteinExistence type="inferred from homology"/>
<evidence type="ECO:0000256" key="6">
    <source>
        <dbReference type="ARBA" id="ARBA00040755"/>
    </source>
</evidence>
<evidence type="ECO:0000256" key="3">
    <source>
        <dbReference type="ARBA" id="ARBA00011245"/>
    </source>
</evidence>
<dbReference type="AlphaFoldDB" id="A0A6J8BC12"/>
<dbReference type="Gene3D" id="3.20.80.10">
    <property type="entry name" value="Regulatory factor, effector binding domain"/>
    <property type="match status" value="1"/>
</dbReference>
<dbReference type="InterPro" id="IPR011256">
    <property type="entry name" value="Reg_factor_effector_dom_sf"/>
</dbReference>
<feature type="signal peptide" evidence="7">
    <location>
        <begin position="1"/>
        <end position="17"/>
    </location>
</feature>
<comment type="function">
    <text evidence="5">May bind free porphyrinogens that may be present in the cell and thus facilitate removal of these potentially toxic compound. Binds with a high affinity to one molecule of heme or porphyrins. It binds metalloporphyrins, free porphyrins and N-methylprotoporphyrin with similar affinities.</text>
</comment>
<dbReference type="PANTHER" id="PTHR11220">
    <property type="entry name" value="HEME-BINDING PROTEIN-RELATED"/>
    <property type="match status" value="1"/>
</dbReference>
<evidence type="ECO:0000313" key="8">
    <source>
        <dbReference type="EMBL" id="CAC5381143.1"/>
    </source>
</evidence>
<dbReference type="Pfam" id="PF04832">
    <property type="entry name" value="SOUL"/>
    <property type="match status" value="1"/>
</dbReference>